<dbReference type="AlphaFoldDB" id="A0A0J7HYW6"/>
<evidence type="ECO:0000313" key="2">
    <source>
        <dbReference type="Proteomes" id="UP000036261"/>
    </source>
</evidence>
<dbReference type="PATRIC" id="fig|558151.6.peg.4244"/>
<accession>A0A0J7HYW6</accession>
<gene>
    <name evidence="1" type="ORF">ACM46_20215</name>
</gene>
<sequence length="149" mass="16764">MLFTLQIENLSTLSLITHQPVVSIGYSGNTCDSERPSRDRDVSSAIESRIPAVGKIYTDREQLKNTRNLKNACHIETKSMSSVHPVFVHYDFLKKIPSFIALNTAGRYSNSFSAKMEIEKHQNTFMHFTGGAKSLGGFYSIVEFPDKRS</sequence>
<dbReference type="Proteomes" id="UP000036261">
    <property type="component" value="Unassembled WGS sequence"/>
</dbReference>
<evidence type="ECO:0000313" key="1">
    <source>
        <dbReference type="EMBL" id="KMQ59423.1"/>
    </source>
</evidence>
<reference evidence="1 2" key="1">
    <citation type="journal article" date="2013" name="Int. J. Syst. Evol. Microbiol.">
        <title>Chryseobacterium angstadtii sp. nov., isolated from a newt tank.</title>
        <authorList>
            <person name="Kirk K.E."/>
            <person name="Hoffman J.A."/>
            <person name="Smith K.A."/>
            <person name="Strahan B.L."/>
            <person name="Failor K.C."/>
            <person name="Krebs J.E."/>
            <person name="Gale A.N."/>
            <person name="Do T.D."/>
            <person name="Sontag T.C."/>
            <person name="Batties A.M."/>
            <person name="Mistiszyn K."/>
            <person name="Newman J.D."/>
        </authorList>
    </citation>
    <scope>NUCLEOTIDE SEQUENCE [LARGE SCALE GENOMIC DNA]</scope>
    <source>
        <strain evidence="1 2">KM</strain>
    </source>
</reference>
<protein>
    <submittedName>
        <fullName evidence="1">Uncharacterized protein</fullName>
    </submittedName>
</protein>
<keyword evidence="2" id="KW-1185">Reference proteome</keyword>
<organism evidence="1 2">
    <name type="scientific">Chryseobacterium angstadtii</name>
    <dbReference type="NCBI Taxonomy" id="558151"/>
    <lineage>
        <taxon>Bacteria</taxon>
        <taxon>Pseudomonadati</taxon>
        <taxon>Bacteroidota</taxon>
        <taxon>Flavobacteriia</taxon>
        <taxon>Flavobacteriales</taxon>
        <taxon>Weeksellaceae</taxon>
        <taxon>Chryseobacterium group</taxon>
        <taxon>Chryseobacterium</taxon>
    </lineage>
</organism>
<comment type="caution">
    <text evidence="1">The sequence shown here is derived from an EMBL/GenBank/DDBJ whole genome shotgun (WGS) entry which is preliminary data.</text>
</comment>
<dbReference type="EMBL" id="LFND01000007">
    <property type="protein sequence ID" value="KMQ59423.1"/>
    <property type="molecule type" value="Genomic_DNA"/>
</dbReference>
<name>A0A0J7HYW6_9FLAO</name>
<proteinExistence type="predicted"/>